<organism evidence="2 3">
    <name type="scientific">Punctularia strigosozonata (strain HHB-11173)</name>
    <name type="common">White-rot fungus</name>
    <dbReference type="NCBI Taxonomy" id="741275"/>
    <lineage>
        <taxon>Eukaryota</taxon>
        <taxon>Fungi</taxon>
        <taxon>Dikarya</taxon>
        <taxon>Basidiomycota</taxon>
        <taxon>Agaricomycotina</taxon>
        <taxon>Agaricomycetes</taxon>
        <taxon>Corticiales</taxon>
        <taxon>Punctulariaceae</taxon>
        <taxon>Punctularia</taxon>
    </lineage>
</organism>
<dbReference type="AlphaFoldDB" id="R7S4M6"/>
<evidence type="ECO:0000313" key="2">
    <source>
        <dbReference type="EMBL" id="EIN05188.1"/>
    </source>
</evidence>
<accession>R7S4M6</accession>
<dbReference type="EMBL" id="JH687551">
    <property type="protein sequence ID" value="EIN05188.1"/>
    <property type="molecule type" value="Genomic_DNA"/>
</dbReference>
<dbReference type="OrthoDB" id="3043660at2759"/>
<dbReference type="OMA" id="WVEYKLE"/>
<dbReference type="PROSITE" id="PS51257">
    <property type="entry name" value="PROKAR_LIPOPROTEIN"/>
    <property type="match status" value="1"/>
</dbReference>
<dbReference type="HOGENOM" id="CLU_148857_0_0_1"/>
<gene>
    <name evidence="2" type="ORF">PUNSTDRAFT_116082</name>
</gene>
<protein>
    <submittedName>
        <fullName evidence="2">Uncharacterized protein</fullName>
    </submittedName>
</protein>
<name>R7S4M6_PUNST</name>
<reference evidence="3" key="1">
    <citation type="journal article" date="2012" name="Science">
        <title>The Paleozoic origin of enzymatic lignin decomposition reconstructed from 31 fungal genomes.</title>
        <authorList>
            <person name="Floudas D."/>
            <person name="Binder M."/>
            <person name="Riley R."/>
            <person name="Barry K."/>
            <person name="Blanchette R.A."/>
            <person name="Henrissat B."/>
            <person name="Martinez A.T."/>
            <person name="Otillar R."/>
            <person name="Spatafora J.W."/>
            <person name="Yadav J.S."/>
            <person name="Aerts A."/>
            <person name="Benoit I."/>
            <person name="Boyd A."/>
            <person name="Carlson A."/>
            <person name="Copeland A."/>
            <person name="Coutinho P.M."/>
            <person name="de Vries R.P."/>
            <person name="Ferreira P."/>
            <person name="Findley K."/>
            <person name="Foster B."/>
            <person name="Gaskell J."/>
            <person name="Glotzer D."/>
            <person name="Gorecki P."/>
            <person name="Heitman J."/>
            <person name="Hesse C."/>
            <person name="Hori C."/>
            <person name="Igarashi K."/>
            <person name="Jurgens J.A."/>
            <person name="Kallen N."/>
            <person name="Kersten P."/>
            <person name="Kohler A."/>
            <person name="Kuees U."/>
            <person name="Kumar T.K.A."/>
            <person name="Kuo A."/>
            <person name="LaButti K."/>
            <person name="Larrondo L.F."/>
            <person name="Lindquist E."/>
            <person name="Ling A."/>
            <person name="Lombard V."/>
            <person name="Lucas S."/>
            <person name="Lundell T."/>
            <person name="Martin R."/>
            <person name="McLaughlin D.J."/>
            <person name="Morgenstern I."/>
            <person name="Morin E."/>
            <person name="Murat C."/>
            <person name="Nagy L.G."/>
            <person name="Nolan M."/>
            <person name="Ohm R.A."/>
            <person name="Patyshakuliyeva A."/>
            <person name="Rokas A."/>
            <person name="Ruiz-Duenas F.J."/>
            <person name="Sabat G."/>
            <person name="Salamov A."/>
            <person name="Samejima M."/>
            <person name="Schmutz J."/>
            <person name="Slot J.C."/>
            <person name="St John F."/>
            <person name="Stenlid J."/>
            <person name="Sun H."/>
            <person name="Sun S."/>
            <person name="Syed K."/>
            <person name="Tsang A."/>
            <person name="Wiebenga A."/>
            <person name="Young D."/>
            <person name="Pisabarro A."/>
            <person name="Eastwood D.C."/>
            <person name="Martin F."/>
            <person name="Cullen D."/>
            <person name="Grigoriev I.V."/>
            <person name="Hibbett D.S."/>
        </authorList>
    </citation>
    <scope>NUCLEOTIDE SEQUENCE [LARGE SCALE GENOMIC DNA]</scope>
    <source>
        <strain evidence="3">HHB-11173 SS5</strain>
    </source>
</reference>
<sequence>MQFKTMLAVTLAAIAPAIVTAQSCAEAARFGVATANPSTAAPGDDVTITADFTCSFSRGIVPEWVEYKLEVVQNNNGFEAPILLARHQFAGTSASPFDVTNVTIPHASYVDGATYTPIMYIIYPTSGTDGSPVDVQGGVNVNLKVQTSS</sequence>
<keyword evidence="3" id="KW-1185">Reference proteome</keyword>
<dbReference type="KEGG" id="psq:PUNSTDRAFT_116082"/>
<keyword evidence="1" id="KW-0732">Signal</keyword>
<proteinExistence type="predicted"/>
<feature type="chain" id="PRO_5004444629" evidence="1">
    <location>
        <begin position="22"/>
        <end position="149"/>
    </location>
</feature>
<feature type="signal peptide" evidence="1">
    <location>
        <begin position="1"/>
        <end position="21"/>
    </location>
</feature>
<evidence type="ECO:0000313" key="3">
    <source>
        <dbReference type="Proteomes" id="UP000054196"/>
    </source>
</evidence>
<dbReference type="Proteomes" id="UP000054196">
    <property type="component" value="Unassembled WGS sequence"/>
</dbReference>
<dbReference type="GeneID" id="18876785"/>
<dbReference type="eggNOG" id="ENOG502SRJ6">
    <property type="taxonomic scope" value="Eukaryota"/>
</dbReference>
<evidence type="ECO:0000256" key="1">
    <source>
        <dbReference type="SAM" id="SignalP"/>
    </source>
</evidence>
<dbReference type="RefSeq" id="XP_007387591.1">
    <property type="nucleotide sequence ID" value="XM_007387529.1"/>
</dbReference>